<dbReference type="InterPro" id="IPR016174">
    <property type="entry name" value="Di-haem_cyt_TM"/>
</dbReference>
<organism evidence="15 16">
    <name type="scientific">Natrarchaeobaculum sulfurireducens</name>
    <dbReference type="NCBI Taxonomy" id="2044521"/>
    <lineage>
        <taxon>Archaea</taxon>
        <taxon>Methanobacteriati</taxon>
        <taxon>Methanobacteriota</taxon>
        <taxon>Stenosarchaea group</taxon>
        <taxon>Halobacteria</taxon>
        <taxon>Halobacteriales</taxon>
        <taxon>Natrialbaceae</taxon>
        <taxon>Natrarchaeobaculum</taxon>
    </lineage>
</organism>
<feature type="transmembrane region" description="Helical" evidence="13">
    <location>
        <begin position="78"/>
        <end position="103"/>
    </location>
</feature>
<comment type="subcellular location">
    <subcellularLocation>
        <location evidence="1">Cell membrane</location>
        <topology evidence="1">Multi-pass membrane protein</topology>
    </subcellularLocation>
</comment>
<dbReference type="PANTHER" id="PTHR30485">
    <property type="entry name" value="NI/FE-HYDROGENASE 1 B-TYPE CYTOCHROME SUBUNIT"/>
    <property type="match status" value="1"/>
</dbReference>
<keyword evidence="3" id="KW-0813">Transport</keyword>
<geneLocation type="plasmid" evidence="16">
    <name>paarc1-02</name>
</geneLocation>
<evidence type="ECO:0000256" key="8">
    <source>
        <dbReference type="ARBA" id="ARBA00022982"/>
    </source>
</evidence>
<keyword evidence="8" id="KW-0249">Electron transport</keyword>
<reference evidence="15 16" key="1">
    <citation type="submission" date="2017-10" db="EMBL/GenBank/DDBJ databases">
        <title>Phenotypic and genomic properties of facultatively anaerobic sulfur-reducing natronoarchaea from hypersaline soda lakes.</title>
        <authorList>
            <person name="Sorokin D.Y."/>
            <person name="Kublanov I.V."/>
            <person name="Roman P."/>
            <person name="Sinninghe Damste J.S."/>
            <person name="Golyshin P.N."/>
            <person name="Rojo D."/>
            <person name="Ciordia S."/>
            <person name="Mena Md.C."/>
            <person name="Ferrer M."/>
            <person name="Messina E."/>
            <person name="Smedile F."/>
            <person name="La Spada G."/>
            <person name="La Cono V."/>
            <person name="Yakimov M.M."/>
        </authorList>
    </citation>
    <scope>NUCLEOTIDE SEQUENCE [LARGE SCALE GENOMIC DNA]</scope>
    <source>
        <strain evidence="15 16">AArc1</strain>
        <plasmid evidence="16">paarc1-02</plasmid>
    </source>
</reference>
<evidence type="ECO:0000256" key="11">
    <source>
        <dbReference type="ARBA" id="ARBA00023136"/>
    </source>
</evidence>
<dbReference type="PANTHER" id="PTHR30485:SF0">
    <property type="entry name" value="NI_FE-HYDROGENASE 1 B-TYPE CYTOCHROME SUBUNIT-RELATED"/>
    <property type="match status" value="1"/>
</dbReference>
<evidence type="ECO:0000256" key="6">
    <source>
        <dbReference type="ARBA" id="ARBA00022692"/>
    </source>
</evidence>
<keyword evidence="6 13" id="KW-0812">Transmembrane</keyword>
<dbReference type="InterPro" id="IPR051542">
    <property type="entry name" value="Hydrogenase_cytochrome"/>
</dbReference>
<evidence type="ECO:0000313" key="15">
    <source>
        <dbReference type="EMBL" id="AXR76324.1"/>
    </source>
</evidence>
<dbReference type="GO" id="GO:0009055">
    <property type="term" value="F:electron transfer activity"/>
    <property type="evidence" value="ECO:0007669"/>
    <property type="project" value="InterPro"/>
</dbReference>
<evidence type="ECO:0000256" key="9">
    <source>
        <dbReference type="ARBA" id="ARBA00022989"/>
    </source>
</evidence>
<evidence type="ECO:0000256" key="3">
    <source>
        <dbReference type="ARBA" id="ARBA00022448"/>
    </source>
</evidence>
<evidence type="ECO:0000313" key="16">
    <source>
        <dbReference type="Proteomes" id="UP000258707"/>
    </source>
</evidence>
<evidence type="ECO:0000259" key="14">
    <source>
        <dbReference type="Pfam" id="PF01292"/>
    </source>
</evidence>
<dbReference type="GO" id="GO:0022904">
    <property type="term" value="P:respiratory electron transport chain"/>
    <property type="evidence" value="ECO:0007669"/>
    <property type="project" value="InterPro"/>
</dbReference>
<feature type="domain" description="Cytochrome b561 bacterial/Ni-hydrogenase" evidence="14">
    <location>
        <begin position="77"/>
        <end position="286"/>
    </location>
</feature>
<feature type="region of interest" description="Disordered" evidence="12">
    <location>
        <begin position="294"/>
        <end position="317"/>
    </location>
</feature>
<name>A0A346P9X9_9EURY</name>
<feature type="region of interest" description="Disordered" evidence="12">
    <location>
        <begin position="1"/>
        <end position="41"/>
    </location>
</feature>
<dbReference type="Gene3D" id="1.20.950.20">
    <property type="entry name" value="Transmembrane di-heme cytochromes, Chain C"/>
    <property type="match status" value="1"/>
</dbReference>
<keyword evidence="10" id="KW-0408">Iron</keyword>
<gene>
    <name evidence="15" type="ORF">AArc1_5123</name>
</gene>
<keyword evidence="5" id="KW-0349">Heme</keyword>
<keyword evidence="15" id="KW-0614">Plasmid</keyword>
<comment type="similarity">
    <text evidence="2">Belongs to the HupC/HyaC/HydC family.</text>
</comment>
<keyword evidence="4" id="KW-1003">Cell membrane</keyword>
<feature type="transmembrane region" description="Helical" evidence="13">
    <location>
        <begin position="203"/>
        <end position="223"/>
    </location>
</feature>
<dbReference type="GO" id="GO:0020037">
    <property type="term" value="F:heme binding"/>
    <property type="evidence" value="ECO:0007669"/>
    <property type="project" value="TreeGrafter"/>
</dbReference>
<feature type="compositionally biased region" description="Basic and acidic residues" evidence="12">
    <location>
        <begin position="12"/>
        <end position="23"/>
    </location>
</feature>
<keyword evidence="11 13" id="KW-0472">Membrane</keyword>
<dbReference type="SUPFAM" id="SSF81342">
    <property type="entry name" value="Transmembrane di-heme cytochromes"/>
    <property type="match status" value="1"/>
</dbReference>
<evidence type="ECO:0000256" key="7">
    <source>
        <dbReference type="ARBA" id="ARBA00022723"/>
    </source>
</evidence>
<proteinExistence type="inferred from homology"/>
<evidence type="ECO:0000256" key="4">
    <source>
        <dbReference type="ARBA" id="ARBA00022475"/>
    </source>
</evidence>
<dbReference type="PRINTS" id="PR00161">
    <property type="entry name" value="NIHGNASECYTB"/>
</dbReference>
<dbReference type="InterPro" id="IPR000516">
    <property type="entry name" value="Ni-dep_Hydgase_cyt-B"/>
</dbReference>
<keyword evidence="9 13" id="KW-1133">Transmembrane helix</keyword>
<accession>A0A346P9X9</accession>
<dbReference type="GO" id="GO:0005506">
    <property type="term" value="F:iron ion binding"/>
    <property type="evidence" value="ECO:0007669"/>
    <property type="project" value="InterPro"/>
</dbReference>
<protein>
    <submittedName>
        <fullName evidence="15">Prokaryotic cytochrome b561</fullName>
    </submittedName>
</protein>
<dbReference type="Proteomes" id="UP000258707">
    <property type="component" value="Plasmid pAArc1-02"/>
</dbReference>
<dbReference type="EMBL" id="CP024046">
    <property type="protein sequence ID" value="AXR76324.1"/>
    <property type="molecule type" value="Genomic_DNA"/>
</dbReference>
<feature type="compositionally biased region" description="Pro residues" evidence="12">
    <location>
        <begin position="1"/>
        <end position="10"/>
    </location>
</feature>
<evidence type="ECO:0000256" key="2">
    <source>
        <dbReference type="ARBA" id="ARBA00008622"/>
    </source>
</evidence>
<feature type="transmembrane region" description="Helical" evidence="13">
    <location>
        <begin position="123"/>
        <end position="144"/>
    </location>
</feature>
<sequence>MSDRPAPPSDSPSDRSDPVRPDGGESTGPHGSDADDRVGRVVRLPGGSSPATLWWELAERYEPYVTLEKDDQETVRRWGFGSIVSHWTLVLLMAVVAGTGFLFWTGWYGPLNAGIWDGYQVSFYLHTWGGVTLAVVALLVFPMYHKFADGHRLLVTPQQLKEQVVITLSFLGVLRYIPGYKQARRTYDEDDGEWVGYHPMQTVFWYVTWFFVIALSLTGFALWADLATDPVWWLATLGFMAGWLPYETMLQLHLLATFWVLAAVAVHVYFAVMPSNVDFLRSMVTGTVEAWSVDDDTRPAPIEDSSDAPPTEGTDDD</sequence>
<feature type="transmembrane region" description="Helical" evidence="13">
    <location>
        <begin position="252"/>
        <end position="272"/>
    </location>
</feature>
<dbReference type="KEGG" id="nan:AArc1_5123"/>
<keyword evidence="7" id="KW-0479">Metal-binding</keyword>
<evidence type="ECO:0000256" key="5">
    <source>
        <dbReference type="ARBA" id="ARBA00022617"/>
    </source>
</evidence>
<dbReference type="Pfam" id="PF01292">
    <property type="entry name" value="Ni_hydr_CYTB"/>
    <property type="match status" value="1"/>
</dbReference>
<evidence type="ECO:0000256" key="13">
    <source>
        <dbReference type="SAM" id="Phobius"/>
    </source>
</evidence>
<evidence type="ECO:0000256" key="10">
    <source>
        <dbReference type="ARBA" id="ARBA00023004"/>
    </source>
</evidence>
<dbReference type="GeneID" id="37636798"/>
<evidence type="ECO:0000256" key="1">
    <source>
        <dbReference type="ARBA" id="ARBA00004651"/>
    </source>
</evidence>
<dbReference type="AlphaFoldDB" id="A0A346P9X9"/>
<dbReference type="RefSeq" id="WP_117362507.1">
    <property type="nucleotide sequence ID" value="NZ_CP024046.1"/>
</dbReference>
<dbReference type="GO" id="GO:0005886">
    <property type="term" value="C:plasma membrane"/>
    <property type="evidence" value="ECO:0007669"/>
    <property type="project" value="UniProtKB-SubCell"/>
</dbReference>
<evidence type="ECO:0000256" key="12">
    <source>
        <dbReference type="SAM" id="MobiDB-lite"/>
    </source>
</evidence>
<dbReference type="InterPro" id="IPR011577">
    <property type="entry name" value="Cyt_b561_bac/Ni-Hgenase"/>
</dbReference>